<dbReference type="GO" id="GO:0005198">
    <property type="term" value="F:structural molecule activity"/>
    <property type="evidence" value="ECO:0007669"/>
    <property type="project" value="InterPro"/>
</dbReference>
<dbReference type="KEGG" id="vg:41703995"/>
<reference evidence="2 3" key="1">
    <citation type="journal article" date="2017" name="Arch. Virol.">
        <title>Complete genome sequence of a novel bromovirus infecting elderberry (Sambucus nigra L.) in the Czech Republic.</title>
        <authorList>
            <person name="Safarova D."/>
            <person name="Candresse T."/>
            <person name="Navratil M."/>
        </authorList>
    </citation>
    <scope>NUCLEOTIDE SEQUENCE [LARGE SCALE GENOMIC DNA]</scope>
    <source>
        <strain evidence="2">B15</strain>
    </source>
</reference>
<dbReference type="OrthoDB" id="17901at10239"/>
<dbReference type="Gene3D" id="2.60.120.220">
    <property type="entry name" value="Satellite virus coat domain"/>
    <property type="match status" value="1"/>
</dbReference>
<evidence type="ECO:0000256" key="1">
    <source>
        <dbReference type="SAM" id="MobiDB-lite"/>
    </source>
</evidence>
<feature type="region of interest" description="Disordered" evidence="1">
    <location>
        <begin position="1"/>
        <end position="23"/>
    </location>
</feature>
<keyword evidence="3" id="KW-1185">Reference proteome</keyword>
<evidence type="ECO:0000313" key="3">
    <source>
        <dbReference type="Proteomes" id="UP000288756"/>
    </source>
</evidence>
<proteinExistence type="predicted"/>
<dbReference type="Proteomes" id="UP000288756">
    <property type="component" value="Genome"/>
</dbReference>
<organism evidence="2 3">
    <name type="scientific">Sambucus virus S</name>
    <dbReference type="NCBI Taxonomy" id="2052851"/>
    <lineage>
        <taxon>Viruses</taxon>
        <taxon>Riboviria</taxon>
        <taxon>Orthornavirae</taxon>
        <taxon>Kitrinoviricota</taxon>
        <taxon>Alsuviricetes</taxon>
        <taxon>Martellivirales</taxon>
        <taxon>Bromoviridae</taxon>
        <taxon>Bromovirus</taxon>
        <taxon>Bromovirus SVS</taxon>
    </lineage>
</organism>
<dbReference type="InterPro" id="IPR002009">
    <property type="entry name" value="Bromo_CP"/>
</dbReference>
<dbReference type="GeneID" id="41703995"/>
<name>A0A2D3FAC4_9BROM</name>
<dbReference type="Pfam" id="PF01318">
    <property type="entry name" value="Bromo_coat"/>
    <property type="match status" value="1"/>
</dbReference>
<sequence>MSATGTVKMTRAQRRAAARKAGGTIRAKVQPVIVEPLAHGQGRPTKAANGYSVTKWDAPSAEIVAKATVAMNITLPSDLSSEKNKQLKVGRVLLWLGLKPSVTGAVKACVTETQKDPASAFQIALAIADSSKEVSAAMYMQAFRGVPLEDFVKDLTIYLYSEAALKAGDVVVHLEVEHVKPLFDDFFTPVF</sequence>
<dbReference type="RefSeq" id="YP_009551512.1">
    <property type="nucleotide sequence ID" value="NC_040391.1"/>
</dbReference>
<protein>
    <submittedName>
        <fullName evidence="2">3b protein</fullName>
    </submittedName>
</protein>
<accession>A0A2D3FAC4</accession>
<evidence type="ECO:0000313" key="2">
    <source>
        <dbReference type="EMBL" id="ATU46945.1"/>
    </source>
</evidence>
<dbReference type="GO" id="GO:0019028">
    <property type="term" value="C:viral capsid"/>
    <property type="evidence" value="ECO:0007669"/>
    <property type="project" value="InterPro"/>
</dbReference>
<dbReference type="EMBL" id="MF688615">
    <property type="protein sequence ID" value="ATU46945.1"/>
    <property type="molecule type" value="Genomic_RNA"/>
</dbReference>
<dbReference type="SUPFAM" id="SSF88633">
    <property type="entry name" value="Positive stranded ssRNA viruses"/>
    <property type="match status" value="1"/>
</dbReference>